<dbReference type="PANTHER" id="PTHR35090">
    <property type="entry name" value="DNA-DIRECTED RNA POLYMERASE SUBUNIT I"/>
    <property type="match status" value="1"/>
</dbReference>
<dbReference type="AlphaFoldDB" id="A0AA37V339"/>
<gene>
    <name evidence="2" type="ORF">rosag_25950</name>
</gene>
<dbReference type="Pfam" id="PF02830">
    <property type="entry name" value="V4R"/>
    <property type="match status" value="1"/>
</dbReference>
<dbReference type="InterPro" id="IPR024096">
    <property type="entry name" value="NO_sig/Golgi_transp_ligand-bd"/>
</dbReference>
<protein>
    <recommendedName>
        <fullName evidence="1">4-vinyl reductase 4VR domain-containing protein</fullName>
    </recommendedName>
</protein>
<dbReference type="Gene3D" id="3.30.1380.20">
    <property type="entry name" value="Trafficking protein particle complex subunit 3"/>
    <property type="match status" value="1"/>
</dbReference>
<evidence type="ECO:0000313" key="3">
    <source>
        <dbReference type="Proteomes" id="UP001161325"/>
    </source>
</evidence>
<dbReference type="SUPFAM" id="SSF111126">
    <property type="entry name" value="Ligand-binding domain in the NO signalling and Golgi transport"/>
    <property type="match status" value="1"/>
</dbReference>
<dbReference type="Proteomes" id="UP001161325">
    <property type="component" value="Unassembled WGS sequence"/>
</dbReference>
<keyword evidence="3" id="KW-1185">Reference proteome</keyword>
<comment type="caution">
    <text evidence="2">The sequence shown here is derived from an EMBL/GenBank/DDBJ whole genome shotgun (WGS) entry which is preliminary data.</text>
</comment>
<evidence type="ECO:0000313" key="2">
    <source>
        <dbReference type="EMBL" id="GLC26082.1"/>
    </source>
</evidence>
<dbReference type="SMART" id="SM00989">
    <property type="entry name" value="V4R"/>
    <property type="match status" value="1"/>
</dbReference>
<sequence length="180" mass="18337">MTGPGRTAPGPVSLPPSIVHALRAAVLATDDGETRLRDAGFDAGRALYDDFAAWMAARAGVADPAIASLGAFGEALGAYAAAHGWGTLALEAGDGADTDGLPTLRAIGWFEVERGADGARAPYPSCLFTTGLLAGFLSRLAGQPLAVLELECASTGDAACRFVVGGEAALTRLFAERFGR</sequence>
<dbReference type="InterPro" id="IPR004096">
    <property type="entry name" value="V4R"/>
</dbReference>
<name>A0AA37V339_9BACT</name>
<reference evidence="2" key="1">
    <citation type="submission" date="2022-08" db="EMBL/GenBank/DDBJ databases">
        <title>Draft genome sequencing of Roseisolibacter agri AW1220.</title>
        <authorList>
            <person name="Tobiishi Y."/>
            <person name="Tonouchi A."/>
        </authorList>
    </citation>
    <scope>NUCLEOTIDE SEQUENCE</scope>
    <source>
        <strain evidence="2">AW1220</strain>
    </source>
</reference>
<feature type="domain" description="4-vinyl reductase 4VR" evidence="1">
    <location>
        <begin position="107"/>
        <end position="166"/>
    </location>
</feature>
<dbReference type="RefSeq" id="WP_284350550.1">
    <property type="nucleotide sequence ID" value="NZ_BRXS01000004.1"/>
</dbReference>
<organism evidence="2 3">
    <name type="scientific">Roseisolibacter agri</name>
    <dbReference type="NCBI Taxonomy" id="2014610"/>
    <lineage>
        <taxon>Bacteria</taxon>
        <taxon>Pseudomonadati</taxon>
        <taxon>Gemmatimonadota</taxon>
        <taxon>Gemmatimonadia</taxon>
        <taxon>Gemmatimonadales</taxon>
        <taxon>Gemmatimonadaceae</taxon>
        <taxon>Roseisolibacter</taxon>
    </lineage>
</organism>
<proteinExistence type="predicted"/>
<evidence type="ECO:0000259" key="1">
    <source>
        <dbReference type="SMART" id="SM00989"/>
    </source>
</evidence>
<accession>A0AA37V339</accession>
<dbReference type="PANTHER" id="PTHR35090:SF1">
    <property type="entry name" value="SLR0144 PROTEIN"/>
    <property type="match status" value="1"/>
</dbReference>
<dbReference type="EMBL" id="BRXS01000004">
    <property type="protein sequence ID" value="GLC26082.1"/>
    <property type="molecule type" value="Genomic_DNA"/>
</dbReference>